<dbReference type="PANTHER" id="PTHR21593:SF13">
    <property type="entry name" value="SXP_RAL-2 FAMILY PROTEIN ANI S 5-LIKE CATION-BINDING DOMAIN-CONTAINING PROTEIN"/>
    <property type="match status" value="1"/>
</dbReference>
<dbReference type="KEGG" id="crq:GCK72_015110"/>
<sequence>MLFLLSTLLLFTSFTASAPVLTISEEMEQIFQNLTTDAQEDYFQILFNDTVTLREMDHLFDQWAEKHGILDKWTAYSGKWETRKEKFHKTVLSVIENLPSAYRMMTEITSNRDQTINQVHEALDQLKETYNMEVSMISFLSKVMVLNEEYIMNGGNVEIGNEVSQDLRRMREYKKNRGLNALLVPGPLV</sequence>
<gene>
    <name evidence="1" type="ORF">CRE_11004</name>
</gene>
<dbReference type="HOGENOM" id="CLU_1403607_0_0_1"/>
<evidence type="ECO:0000313" key="1">
    <source>
        <dbReference type="EMBL" id="EFO92278.1"/>
    </source>
</evidence>
<dbReference type="CTD" id="9799250"/>
<dbReference type="InterPro" id="IPR052823">
    <property type="entry name" value="SXP/RAL-2_related"/>
</dbReference>
<dbReference type="GeneID" id="9799250"/>
<dbReference type="OrthoDB" id="5809447at2759"/>
<accession>E3M5Y1</accession>
<dbReference type="EMBL" id="DS268425">
    <property type="protein sequence ID" value="EFO92278.1"/>
    <property type="molecule type" value="Genomic_DNA"/>
</dbReference>
<dbReference type="OMA" id="MEAIFQN"/>
<dbReference type="Pfam" id="PF02520">
    <property type="entry name" value="ANIS5_cation-bd"/>
    <property type="match status" value="1"/>
</dbReference>
<name>E3M5Y1_CAERE</name>
<reference evidence="1" key="1">
    <citation type="submission" date="2007-07" db="EMBL/GenBank/DDBJ databases">
        <title>PCAP assembly of the Caenorhabditis remanei genome.</title>
        <authorList>
            <consortium name="The Caenorhabditis remanei Sequencing Consortium"/>
            <person name="Wilson R.K."/>
        </authorList>
    </citation>
    <scope>NUCLEOTIDE SEQUENCE [LARGE SCALE GENOMIC DNA]</scope>
    <source>
        <strain evidence="1">PB4641</strain>
    </source>
</reference>
<evidence type="ECO:0000313" key="2">
    <source>
        <dbReference type="Proteomes" id="UP000008281"/>
    </source>
</evidence>
<organism evidence="2">
    <name type="scientific">Caenorhabditis remanei</name>
    <name type="common">Caenorhabditis vulgaris</name>
    <dbReference type="NCBI Taxonomy" id="31234"/>
    <lineage>
        <taxon>Eukaryota</taxon>
        <taxon>Metazoa</taxon>
        <taxon>Ecdysozoa</taxon>
        <taxon>Nematoda</taxon>
        <taxon>Chromadorea</taxon>
        <taxon>Rhabditida</taxon>
        <taxon>Rhabditina</taxon>
        <taxon>Rhabditomorpha</taxon>
        <taxon>Rhabditoidea</taxon>
        <taxon>Rhabditidae</taxon>
        <taxon>Peloderinae</taxon>
        <taxon>Caenorhabditis</taxon>
    </lineage>
</organism>
<dbReference type="InterPro" id="IPR003677">
    <property type="entry name" value="ANIS5_cation-bd"/>
</dbReference>
<dbReference type="RefSeq" id="XP_003108586.2">
    <property type="nucleotide sequence ID" value="XM_003108538.2"/>
</dbReference>
<dbReference type="Proteomes" id="UP000008281">
    <property type="component" value="Unassembled WGS sequence"/>
</dbReference>
<dbReference type="eggNOG" id="ENOG502R77I">
    <property type="taxonomic scope" value="Eukaryota"/>
</dbReference>
<proteinExistence type="predicted"/>
<dbReference type="AlphaFoldDB" id="E3M5Y1"/>
<protein>
    <submittedName>
        <fullName evidence="1">Uncharacterized protein</fullName>
    </submittedName>
</protein>
<keyword evidence="2" id="KW-1185">Reference proteome</keyword>
<dbReference type="PANTHER" id="PTHR21593">
    <property type="entry name" value="PRION-LIKE- Q/N-RICH -DOMAIN-BEARING PROTEIN PROTEIN"/>
    <property type="match status" value="1"/>
</dbReference>
<dbReference type="FunCoup" id="E3M5Y1">
    <property type="interactions" value="6"/>
</dbReference>